<sequence length="357" mass="40964">MISRDGMTTRLKNKIKICACLLLFAVCLTFGVSNLLPCKAVSNDRTLVYTCRQGVTCGGWADRQKGLIAVYLMANATQSGFRIEIDKPCDVKSFLQPKSRDWRLDKGKTKDLCTEERVYIDANGRKLRQNLKTNNISQFFNKDINYVTLNSEFSHYIRQNKLYSHNLKWLKKLSMGQIFATIWQENMALTADLERSYQSFMKRTNGRKLICAQVRMGGNPSMPEDLRNRNDMNNLINILDFFRKYNDSERFRIFVTTDAEQVRVTVKRSFPGVAIDTEGVIAHVDQEKDQKKSCEGFKKVILDQHILSTCNVLVISYSGVGRHAAWVRGTPTDLFCFIGGKVIPCNFTHDMFQPSNW</sequence>
<reference evidence="1 2" key="1">
    <citation type="submission" date="2024-01" db="EMBL/GenBank/DDBJ databases">
        <title>The genome of the rayed Mediterranean limpet Patella caerulea (Linnaeus, 1758).</title>
        <authorList>
            <person name="Anh-Thu Weber A."/>
            <person name="Halstead-Nussloch G."/>
        </authorList>
    </citation>
    <scope>NUCLEOTIDE SEQUENCE [LARGE SCALE GENOMIC DNA]</scope>
    <source>
        <strain evidence="1">AATW-2023a</strain>
        <tissue evidence="1">Whole specimen</tissue>
    </source>
</reference>
<comment type="caution">
    <text evidence="1">The sequence shown here is derived from an EMBL/GenBank/DDBJ whole genome shotgun (WGS) entry which is preliminary data.</text>
</comment>
<dbReference type="Proteomes" id="UP001347796">
    <property type="component" value="Unassembled WGS sequence"/>
</dbReference>
<name>A0AAN8PSI8_PATCE</name>
<dbReference type="Gene3D" id="3.40.50.11350">
    <property type="match status" value="1"/>
</dbReference>
<organism evidence="1 2">
    <name type="scientific">Patella caerulea</name>
    <name type="common">Rayed Mediterranean limpet</name>
    <dbReference type="NCBI Taxonomy" id="87958"/>
    <lineage>
        <taxon>Eukaryota</taxon>
        <taxon>Metazoa</taxon>
        <taxon>Spiralia</taxon>
        <taxon>Lophotrochozoa</taxon>
        <taxon>Mollusca</taxon>
        <taxon>Gastropoda</taxon>
        <taxon>Patellogastropoda</taxon>
        <taxon>Patelloidea</taxon>
        <taxon>Patellidae</taxon>
        <taxon>Patella</taxon>
    </lineage>
</organism>
<accession>A0AAN8PSI8</accession>
<keyword evidence="2" id="KW-1185">Reference proteome</keyword>
<protein>
    <submittedName>
        <fullName evidence="1">Uncharacterized protein</fullName>
    </submittedName>
</protein>
<evidence type="ECO:0000313" key="2">
    <source>
        <dbReference type="Proteomes" id="UP001347796"/>
    </source>
</evidence>
<proteinExistence type="predicted"/>
<dbReference type="AlphaFoldDB" id="A0AAN8PSI8"/>
<dbReference type="EMBL" id="JAZGQO010000006">
    <property type="protein sequence ID" value="KAK6183822.1"/>
    <property type="molecule type" value="Genomic_DNA"/>
</dbReference>
<evidence type="ECO:0000313" key="1">
    <source>
        <dbReference type="EMBL" id="KAK6183822.1"/>
    </source>
</evidence>
<gene>
    <name evidence="1" type="ORF">SNE40_006417</name>
</gene>